<dbReference type="InterPro" id="IPR017871">
    <property type="entry name" value="ABC_transporter-like_CS"/>
</dbReference>
<keyword evidence="4" id="KW-0547">Nucleotide-binding</keyword>
<dbReference type="PROSITE" id="PS50929">
    <property type="entry name" value="ABC_TM1F"/>
    <property type="match status" value="1"/>
</dbReference>
<dbReference type="Pfam" id="PF00664">
    <property type="entry name" value="ABC_membrane"/>
    <property type="match status" value="1"/>
</dbReference>
<dbReference type="InterPro" id="IPR036640">
    <property type="entry name" value="ABC1_TM_sf"/>
</dbReference>
<comment type="subcellular location">
    <subcellularLocation>
        <location evidence="1">Membrane</location>
        <topology evidence="1">Multi-pass membrane protein</topology>
    </subcellularLocation>
</comment>
<evidence type="ECO:0000313" key="14">
    <source>
        <dbReference type="Proteomes" id="UP000800235"/>
    </source>
</evidence>
<keyword evidence="6 10" id="KW-1133">Transmembrane helix</keyword>
<feature type="transmembrane region" description="Helical" evidence="10">
    <location>
        <begin position="139"/>
        <end position="159"/>
    </location>
</feature>
<dbReference type="InterPro" id="IPR039421">
    <property type="entry name" value="Type_1_exporter"/>
</dbReference>
<evidence type="ECO:0008006" key="15">
    <source>
        <dbReference type="Google" id="ProtNLM"/>
    </source>
</evidence>
<keyword evidence="3 10" id="KW-0812">Transmembrane</keyword>
<dbReference type="Gene3D" id="3.40.50.300">
    <property type="entry name" value="P-loop containing nucleotide triphosphate hydrolases"/>
    <property type="match status" value="1"/>
</dbReference>
<feature type="transmembrane region" description="Helical" evidence="10">
    <location>
        <begin position="105"/>
        <end position="127"/>
    </location>
</feature>
<evidence type="ECO:0000256" key="8">
    <source>
        <dbReference type="ARBA" id="ARBA00024363"/>
    </source>
</evidence>
<protein>
    <recommendedName>
        <fullName evidence="15">ABC transporter</fullName>
    </recommendedName>
</protein>
<evidence type="ECO:0000256" key="9">
    <source>
        <dbReference type="SAM" id="MobiDB-lite"/>
    </source>
</evidence>
<dbReference type="GO" id="GO:0005524">
    <property type="term" value="F:ATP binding"/>
    <property type="evidence" value="ECO:0007669"/>
    <property type="project" value="UniProtKB-KW"/>
</dbReference>
<proteinExistence type="inferred from homology"/>
<dbReference type="PROSITE" id="PS00211">
    <property type="entry name" value="ABC_TRANSPORTER_1"/>
    <property type="match status" value="1"/>
</dbReference>
<dbReference type="InterPro" id="IPR011527">
    <property type="entry name" value="ABC1_TM_dom"/>
</dbReference>
<reference evidence="13" key="1">
    <citation type="journal article" date="2020" name="Stud. Mycol.">
        <title>101 Dothideomycetes genomes: a test case for predicting lifestyles and emergence of pathogens.</title>
        <authorList>
            <person name="Haridas S."/>
            <person name="Albert R."/>
            <person name="Binder M."/>
            <person name="Bloem J."/>
            <person name="Labutti K."/>
            <person name="Salamov A."/>
            <person name="Andreopoulos B."/>
            <person name="Baker S."/>
            <person name="Barry K."/>
            <person name="Bills G."/>
            <person name="Bluhm B."/>
            <person name="Cannon C."/>
            <person name="Castanera R."/>
            <person name="Culley D."/>
            <person name="Daum C."/>
            <person name="Ezra D."/>
            <person name="Gonzalez J."/>
            <person name="Henrissat B."/>
            <person name="Kuo A."/>
            <person name="Liang C."/>
            <person name="Lipzen A."/>
            <person name="Lutzoni F."/>
            <person name="Magnuson J."/>
            <person name="Mondo S."/>
            <person name="Nolan M."/>
            <person name="Ohm R."/>
            <person name="Pangilinan J."/>
            <person name="Park H.-J."/>
            <person name="Ramirez L."/>
            <person name="Alfaro M."/>
            <person name="Sun H."/>
            <person name="Tritt A."/>
            <person name="Yoshinaga Y."/>
            <person name="Zwiers L.-H."/>
            <person name="Turgeon B."/>
            <person name="Goodwin S."/>
            <person name="Spatafora J."/>
            <person name="Crous P."/>
            <person name="Grigoriev I."/>
        </authorList>
    </citation>
    <scope>NUCLEOTIDE SEQUENCE</scope>
    <source>
        <strain evidence="13">CBS 130266</strain>
    </source>
</reference>
<dbReference type="PANTHER" id="PTHR24221">
    <property type="entry name" value="ATP-BINDING CASSETTE SUB-FAMILY B"/>
    <property type="match status" value="1"/>
</dbReference>
<sequence>MTTSFALAALNYATPVLLVPYFIGTTIFTQYNFHFDKRKPITTRRKASLVVLSLLITLSYLAQALQYLPRLSTTPDYSLIHSISQILLWISFSLILSEISSPSPLVWAGISFLNLLLEVFICAFTFLEHGRLNITSLSLFHIFPLLALFSFTFLALILLRADYPAASEEEVQSLLGRNSASAPSTTGRDTQYNTLPSYDGDNDNKSESGSTSDSDDDDEEVCRLQKERLESAGGWIGYLKAFKIFIPYVFPMKNRRLQLYLVVLLINIILQRALKILHPRQLGIIIDKLWEHGRIPWGDIFLWSVYAIASSNSCGLGAVNEMIENRLASWSRQELNYASLDHVMSLSMSFHDQKDSGEVIKAIEQGECLNELLRLLVVDFMPAGLDVAISLWFVMFLFDVYATFIVLGMMIIFIYATYKISLLANVARRVSSQKERDESKLVYESVGNWFTISCFNQKKYTMSRLSRVLGERTIASLRNDDLYTYIYFFQETAEHIGQLCLTILAAHRIITGRSSVGDLVTLESYWQTITLPLYTLSHDYRRLNSALIGAERLLQLFQVTPAIQASLSAQSLPEVKGAVTFKDVTFAYEGREPTLHGISLTAEPGQSIAFVGETGSGKSTLFKLLMRFYDVTSGSIEIDGQNISNVTLTSLRESFGFVPQDSVLFNTSILENVRYGRLNATDEEVHSACKAASIHSKIMSLPRGYASEVGERGVKLSGGERQRIAIARVFLKDAPIVLLDEATSAMDSETESRIQDALRALTRGRTTFLIAHRLSTVVEADKIVVVHEGRVVEVGGHEELLQRRGRYFDLWMRQGVIAK</sequence>
<comment type="similarity">
    <text evidence="8">Belongs to the ABC transporter superfamily. ABCB family. Heavy Metal importer (TC 3.A.1.210) subfamily.</text>
</comment>
<dbReference type="Pfam" id="PF00005">
    <property type="entry name" value="ABC_tran"/>
    <property type="match status" value="1"/>
</dbReference>
<evidence type="ECO:0000256" key="1">
    <source>
        <dbReference type="ARBA" id="ARBA00004141"/>
    </source>
</evidence>
<dbReference type="SMART" id="SM00382">
    <property type="entry name" value="AAA"/>
    <property type="match status" value="1"/>
</dbReference>
<feature type="region of interest" description="Disordered" evidence="9">
    <location>
        <begin position="177"/>
        <end position="220"/>
    </location>
</feature>
<feature type="transmembrane region" description="Helical" evidence="10">
    <location>
        <begin position="77"/>
        <end position="96"/>
    </location>
</feature>
<feature type="transmembrane region" description="Helical" evidence="10">
    <location>
        <begin position="400"/>
        <end position="418"/>
    </location>
</feature>
<evidence type="ECO:0000259" key="11">
    <source>
        <dbReference type="PROSITE" id="PS50893"/>
    </source>
</evidence>
<dbReference type="AlphaFoldDB" id="A0A9P4NLP8"/>
<dbReference type="GO" id="GO:0016020">
    <property type="term" value="C:membrane"/>
    <property type="evidence" value="ECO:0007669"/>
    <property type="project" value="UniProtKB-SubCell"/>
</dbReference>
<dbReference type="FunFam" id="3.40.50.300:FF:000287">
    <property type="entry name" value="Multidrug ABC transporter ATP-binding protein"/>
    <property type="match status" value="1"/>
</dbReference>
<evidence type="ECO:0000256" key="6">
    <source>
        <dbReference type="ARBA" id="ARBA00022989"/>
    </source>
</evidence>
<comment type="caution">
    <text evidence="13">The sequence shown here is derived from an EMBL/GenBank/DDBJ whole genome shotgun (WGS) entry which is preliminary data.</text>
</comment>
<accession>A0A9P4NLP8</accession>
<keyword evidence="5" id="KW-0067">ATP-binding</keyword>
<evidence type="ECO:0000256" key="2">
    <source>
        <dbReference type="ARBA" id="ARBA00022448"/>
    </source>
</evidence>
<dbReference type="PANTHER" id="PTHR24221:SF503">
    <property type="entry name" value="MITOCHONDRIAL POTASSIUM CHANNEL ATP-BINDING SUBUNIT"/>
    <property type="match status" value="1"/>
</dbReference>
<dbReference type="GO" id="GO:0140359">
    <property type="term" value="F:ABC-type transporter activity"/>
    <property type="evidence" value="ECO:0007669"/>
    <property type="project" value="InterPro"/>
</dbReference>
<feature type="domain" description="ABC transmembrane type-1" evidence="12">
    <location>
        <begin position="279"/>
        <end position="545"/>
    </location>
</feature>
<dbReference type="InterPro" id="IPR003439">
    <property type="entry name" value="ABC_transporter-like_ATP-bd"/>
</dbReference>
<evidence type="ECO:0000256" key="4">
    <source>
        <dbReference type="ARBA" id="ARBA00022741"/>
    </source>
</evidence>
<feature type="compositionally biased region" description="Polar residues" evidence="9">
    <location>
        <begin position="177"/>
        <end position="196"/>
    </location>
</feature>
<name>A0A9P4NLP8_9PEZI</name>
<dbReference type="OrthoDB" id="6500128at2759"/>
<keyword evidence="7 10" id="KW-0472">Membrane</keyword>
<dbReference type="EMBL" id="MU007064">
    <property type="protein sequence ID" value="KAF2426496.1"/>
    <property type="molecule type" value="Genomic_DNA"/>
</dbReference>
<organism evidence="13 14">
    <name type="scientific">Tothia fuscella</name>
    <dbReference type="NCBI Taxonomy" id="1048955"/>
    <lineage>
        <taxon>Eukaryota</taxon>
        <taxon>Fungi</taxon>
        <taxon>Dikarya</taxon>
        <taxon>Ascomycota</taxon>
        <taxon>Pezizomycotina</taxon>
        <taxon>Dothideomycetes</taxon>
        <taxon>Pleosporomycetidae</taxon>
        <taxon>Venturiales</taxon>
        <taxon>Cylindrosympodiaceae</taxon>
        <taxon>Tothia</taxon>
    </lineage>
</organism>
<dbReference type="Proteomes" id="UP000800235">
    <property type="component" value="Unassembled WGS sequence"/>
</dbReference>
<keyword evidence="2" id="KW-0813">Transport</keyword>
<dbReference type="PROSITE" id="PS50893">
    <property type="entry name" value="ABC_TRANSPORTER_2"/>
    <property type="match status" value="1"/>
</dbReference>
<evidence type="ECO:0000256" key="7">
    <source>
        <dbReference type="ARBA" id="ARBA00023136"/>
    </source>
</evidence>
<feature type="transmembrane region" description="Helical" evidence="10">
    <location>
        <begin position="12"/>
        <end position="35"/>
    </location>
</feature>
<evidence type="ECO:0000256" key="10">
    <source>
        <dbReference type="SAM" id="Phobius"/>
    </source>
</evidence>
<dbReference type="InterPro" id="IPR003593">
    <property type="entry name" value="AAA+_ATPase"/>
</dbReference>
<dbReference type="InterPro" id="IPR027417">
    <property type="entry name" value="P-loop_NTPase"/>
</dbReference>
<feature type="transmembrane region" description="Helical" evidence="10">
    <location>
        <begin position="47"/>
        <end position="65"/>
    </location>
</feature>
<evidence type="ECO:0000256" key="3">
    <source>
        <dbReference type="ARBA" id="ARBA00022692"/>
    </source>
</evidence>
<dbReference type="Gene3D" id="1.20.1560.10">
    <property type="entry name" value="ABC transporter type 1, transmembrane domain"/>
    <property type="match status" value="1"/>
</dbReference>
<feature type="domain" description="ABC transporter" evidence="11">
    <location>
        <begin position="579"/>
        <end position="813"/>
    </location>
</feature>
<evidence type="ECO:0000256" key="5">
    <source>
        <dbReference type="ARBA" id="ARBA00022840"/>
    </source>
</evidence>
<gene>
    <name evidence="13" type="ORF">EJ08DRAFT_637969</name>
</gene>
<dbReference type="SUPFAM" id="SSF90123">
    <property type="entry name" value="ABC transporter transmembrane region"/>
    <property type="match status" value="1"/>
</dbReference>
<dbReference type="GO" id="GO:0016887">
    <property type="term" value="F:ATP hydrolysis activity"/>
    <property type="evidence" value="ECO:0007669"/>
    <property type="project" value="InterPro"/>
</dbReference>
<keyword evidence="14" id="KW-1185">Reference proteome</keyword>
<evidence type="ECO:0000313" key="13">
    <source>
        <dbReference type="EMBL" id="KAF2426496.1"/>
    </source>
</evidence>
<evidence type="ECO:0000259" key="12">
    <source>
        <dbReference type="PROSITE" id="PS50929"/>
    </source>
</evidence>
<dbReference type="SUPFAM" id="SSF52540">
    <property type="entry name" value="P-loop containing nucleoside triphosphate hydrolases"/>
    <property type="match status" value="1"/>
</dbReference>